<dbReference type="EC" id="3.1.4.46" evidence="2"/>
<name>A0A2Z3HSJ3_9CAUL</name>
<dbReference type="OrthoDB" id="9795622at2"/>
<dbReference type="PANTHER" id="PTHR43620">
    <property type="entry name" value="GLYCEROPHOSPHORYL DIESTER PHOSPHODIESTERASE"/>
    <property type="match status" value="1"/>
</dbReference>
<sequence length="357" mass="37371">MRPLAPSRRAFGVGLAAAGAVMASARPSSAAPRPQVVAHRGASGYRPEHTASAYLLAIAQGADVIEPDLVLTKDGALVARHENEIGGATDVASRPEFAARKTVRDVDGERVEGWFTEDFTLAELKTLRARERLPQLRPDSARHDGEDGVLTFAEVAALARRESARLGRTIGLCPEMKHPAHFRRLGMAFELIMAAALKAEGLDDAAAPVLVQCFEVGPLKTLATLSRATRVQLVSAEGGPADLPGVRYADMVTAAGLKSIAGYAQAVGPEWRQVLKVDAVGALAGPTALVTDAHAAGLKVFPWTVRAENAFLPQALQRGAAPGDRGDVAALLKALYAAGVDGLFSDFPDLAVAARGG</sequence>
<dbReference type="PROSITE" id="PS51318">
    <property type="entry name" value="TAT"/>
    <property type="match status" value="1"/>
</dbReference>
<dbReference type="EMBL" id="CP029479">
    <property type="protein sequence ID" value="AWM78242.1"/>
    <property type="molecule type" value="Genomic_DNA"/>
</dbReference>
<dbReference type="Gene3D" id="3.20.20.190">
    <property type="entry name" value="Phosphatidylinositol (PI) phosphodiesterase"/>
    <property type="match status" value="1"/>
</dbReference>
<dbReference type="InterPro" id="IPR006311">
    <property type="entry name" value="TAT_signal"/>
</dbReference>
<dbReference type="GO" id="GO:0006629">
    <property type="term" value="P:lipid metabolic process"/>
    <property type="evidence" value="ECO:0007669"/>
    <property type="project" value="InterPro"/>
</dbReference>
<accession>A0A2Z3HSJ3</accession>
<dbReference type="AlphaFoldDB" id="A0A2Z3HSJ3"/>
<evidence type="ECO:0000259" key="8">
    <source>
        <dbReference type="PROSITE" id="PS51704"/>
    </source>
</evidence>
<dbReference type="Pfam" id="PF03009">
    <property type="entry name" value="GDPD"/>
    <property type="match status" value="1"/>
</dbReference>
<evidence type="ECO:0000256" key="6">
    <source>
        <dbReference type="ARBA" id="ARBA00047512"/>
    </source>
</evidence>
<keyword evidence="3 7" id="KW-0732">Signal</keyword>
<evidence type="ECO:0000256" key="2">
    <source>
        <dbReference type="ARBA" id="ARBA00012247"/>
    </source>
</evidence>
<evidence type="ECO:0000313" key="10">
    <source>
        <dbReference type="Proteomes" id="UP000247763"/>
    </source>
</evidence>
<feature type="domain" description="GP-PDE" evidence="8">
    <location>
        <begin position="34"/>
        <end position="355"/>
    </location>
</feature>
<evidence type="ECO:0000313" key="9">
    <source>
        <dbReference type="EMBL" id="AWM78242.1"/>
    </source>
</evidence>
<reference evidence="10" key="1">
    <citation type="submission" date="2018-05" db="EMBL/GenBank/DDBJ databases">
        <title>Genome sequencing of Phenylobacterium sp. HYN0004.</title>
        <authorList>
            <person name="Yi H."/>
            <person name="Baek C."/>
        </authorList>
    </citation>
    <scope>NUCLEOTIDE SEQUENCE [LARGE SCALE GENOMIC DNA]</scope>
    <source>
        <strain evidence="10">HYN0004</strain>
    </source>
</reference>
<comment type="similarity">
    <text evidence="1">Belongs to the glycerophosphoryl diester phosphodiesterase family.</text>
</comment>
<dbReference type="GO" id="GO:0042597">
    <property type="term" value="C:periplasmic space"/>
    <property type="evidence" value="ECO:0007669"/>
    <property type="project" value="TreeGrafter"/>
</dbReference>
<feature type="chain" id="PRO_5016421012" description="glycerophosphodiester phosphodiesterase" evidence="7">
    <location>
        <begin position="31"/>
        <end position="357"/>
    </location>
</feature>
<dbReference type="GO" id="GO:0008889">
    <property type="term" value="F:glycerophosphodiester phosphodiesterase activity"/>
    <property type="evidence" value="ECO:0007669"/>
    <property type="project" value="UniProtKB-EC"/>
</dbReference>
<dbReference type="GO" id="GO:0006071">
    <property type="term" value="P:glycerol metabolic process"/>
    <property type="evidence" value="ECO:0007669"/>
    <property type="project" value="UniProtKB-KW"/>
</dbReference>
<comment type="catalytic activity">
    <reaction evidence="6">
        <text>a sn-glycero-3-phosphodiester + H2O = an alcohol + sn-glycerol 3-phosphate + H(+)</text>
        <dbReference type="Rhea" id="RHEA:12969"/>
        <dbReference type="ChEBI" id="CHEBI:15377"/>
        <dbReference type="ChEBI" id="CHEBI:15378"/>
        <dbReference type="ChEBI" id="CHEBI:30879"/>
        <dbReference type="ChEBI" id="CHEBI:57597"/>
        <dbReference type="ChEBI" id="CHEBI:83408"/>
        <dbReference type="EC" id="3.1.4.46"/>
    </reaction>
</comment>
<dbReference type="PANTHER" id="PTHR43620:SF7">
    <property type="entry name" value="GLYCEROPHOSPHODIESTER PHOSPHODIESTERASE GDPD5-RELATED"/>
    <property type="match status" value="1"/>
</dbReference>
<dbReference type="RefSeq" id="WP_110450808.1">
    <property type="nucleotide sequence ID" value="NZ_CP029479.1"/>
</dbReference>
<keyword evidence="5" id="KW-0378">Hydrolase</keyword>
<organism evidence="9 10">
    <name type="scientific">Phenylobacterium parvum</name>
    <dbReference type="NCBI Taxonomy" id="2201350"/>
    <lineage>
        <taxon>Bacteria</taxon>
        <taxon>Pseudomonadati</taxon>
        <taxon>Pseudomonadota</taxon>
        <taxon>Alphaproteobacteria</taxon>
        <taxon>Caulobacterales</taxon>
        <taxon>Caulobacteraceae</taxon>
        <taxon>Phenylobacterium</taxon>
    </lineage>
</organism>
<evidence type="ECO:0000256" key="1">
    <source>
        <dbReference type="ARBA" id="ARBA00007277"/>
    </source>
</evidence>
<proteinExistence type="inferred from homology"/>
<evidence type="ECO:0000256" key="3">
    <source>
        <dbReference type="ARBA" id="ARBA00022729"/>
    </source>
</evidence>
<protein>
    <recommendedName>
        <fullName evidence="2">glycerophosphodiester phosphodiesterase</fullName>
        <ecNumber evidence="2">3.1.4.46</ecNumber>
    </recommendedName>
</protein>
<keyword evidence="4" id="KW-0319">Glycerol metabolism</keyword>
<feature type="signal peptide" evidence="7">
    <location>
        <begin position="1"/>
        <end position="30"/>
    </location>
</feature>
<dbReference type="InterPro" id="IPR017946">
    <property type="entry name" value="PLC-like_Pdiesterase_TIM-brl"/>
</dbReference>
<dbReference type="SUPFAM" id="SSF51695">
    <property type="entry name" value="PLC-like phosphodiesterases"/>
    <property type="match status" value="1"/>
</dbReference>
<gene>
    <name evidence="9" type="ORF">HYN04_11055</name>
</gene>
<dbReference type="PROSITE" id="PS51704">
    <property type="entry name" value="GP_PDE"/>
    <property type="match status" value="1"/>
</dbReference>
<evidence type="ECO:0000256" key="7">
    <source>
        <dbReference type="SAM" id="SignalP"/>
    </source>
</evidence>
<keyword evidence="10" id="KW-1185">Reference proteome</keyword>
<dbReference type="Proteomes" id="UP000247763">
    <property type="component" value="Chromosome"/>
</dbReference>
<evidence type="ECO:0000256" key="5">
    <source>
        <dbReference type="ARBA" id="ARBA00022801"/>
    </source>
</evidence>
<dbReference type="KEGG" id="phb:HYN04_11055"/>
<dbReference type="InterPro" id="IPR030395">
    <property type="entry name" value="GP_PDE_dom"/>
</dbReference>
<evidence type="ECO:0000256" key="4">
    <source>
        <dbReference type="ARBA" id="ARBA00022798"/>
    </source>
</evidence>